<evidence type="ECO:0000313" key="1">
    <source>
        <dbReference type="EMBL" id="KAL0938232.1"/>
    </source>
</evidence>
<accession>A0ACC3Z2A2</accession>
<dbReference type="Proteomes" id="UP000805649">
    <property type="component" value="Unassembled WGS sequence"/>
</dbReference>
<comment type="caution">
    <text evidence="1">The sequence shown here is derived from an EMBL/GenBank/DDBJ whole genome shotgun (WGS) entry which is preliminary data.</text>
</comment>
<gene>
    <name evidence="1" type="ORF">CTRU02_207963</name>
</gene>
<keyword evidence="2" id="KW-1185">Reference proteome</keyword>
<protein>
    <submittedName>
        <fullName evidence="1">Modin</fullName>
    </submittedName>
</protein>
<proteinExistence type="predicted"/>
<name>A0ACC3Z2A2_COLTU</name>
<dbReference type="EMBL" id="VUJX02000004">
    <property type="protein sequence ID" value="KAL0938232.1"/>
    <property type="molecule type" value="Genomic_DNA"/>
</dbReference>
<organism evidence="1 2">
    <name type="scientific">Colletotrichum truncatum</name>
    <name type="common">Anthracnose fungus</name>
    <name type="synonym">Colletotrichum capsici</name>
    <dbReference type="NCBI Taxonomy" id="5467"/>
    <lineage>
        <taxon>Eukaryota</taxon>
        <taxon>Fungi</taxon>
        <taxon>Dikarya</taxon>
        <taxon>Ascomycota</taxon>
        <taxon>Pezizomycotina</taxon>
        <taxon>Sordariomycetes</taxon>
        <taxon>Hypocreomycetidae</taxon>
        <taxon>Glomerellales</taxon>
        <taxon>Glomerellaceae</taxon>
        <taxon>Colletotrichum</taxon>
        <taxon>Colletotrichum truncatum species complex</taxon>
    </lineage>
</organism>
<evidence type="ECO:0000313" key="2">
    <source>
        <dbReference type="Proteomes" id="UP000805649"/>
    </source>
</evidence>
<reference evidence="1 2" key="1">
    <citation type="journal article" date="2020" name="Phytopathology">
        <title>Genome Sequence Resources of Colletotrichum truncatum, C. plurivorum, C. musicola, and C. sojae: Four Species Pathogenic to Soybean (Glycine max).</title>
        <authorList>
            <person name="Rogerio F."/>
            <person name="Boufleur T.R."/>
            <person name="Ciampi-Guillardi M."/>
            <person name="Sukno S.A."/>
            <person name="Thon M.R."/>
            <person name="Massola Junior N.S."/>
            <person name="Baroncelli R."/>
        </authorList>
    </citation>
    <scope>NUCLEOTIDE SEQUENCE [LARGE SCALE GENOMIC DNA]</scope>
    <source>
        <strain evidence="1 2">CMES1059</strain>
    </source>
</reference>
<sequence>MADPDKSDPVAIAALVISVVALFAAISQIAQAIFASARGLPNCDERVIGKWALKKWAFRHSRTRLRLQEFRLEVFFKAPIIFLAPASNPKKPTDGELRVADGTDQSCAEFHIDPEDVAWKSGKEEPGQNEKEKKEPVHTVENEKATWIWLLVAIQRMERDSRKWEKDFVKAAGPGRVPIYEKPTLTIQMQPKQRSFDTNPAIKKPYATTTISHLVELAAVLGLYWKVFDQDENKYRAAGNEYSLMGSRVPDFGIVFVFEKTGAPEFQSRRIIPTSEVKELCFGRLPTLYRRKPEGSAEDVSWQDLSKTSSGDKNLKVEVLQLGSRDEIAETLTQIGCNATTALYYKNEKKHQHLFPVTFEIIGMLARTLHIRNRCFRFLPNPTIFPWDRDSLSLTRLLAAFCACIQKHNETIQDELLQKTFESEVQSEVDRIDQLVKDSQSLLGEIMTDDQLNYFKLNLVHDSIDKADKLLTEGDSPSSNQKVVLDVLRRHLQEVLAAVNKDTSDRGDSPSFGDILDVPPEMREQRFMDIYFNRVLWLVIPMFTNSSEKDDQEEVSRTIHHVDDKRKSHILSGQESPEVDDQALSFSRSTIKDPKANLRDERYTLGLKAALTRHEETQRLQIWYTLVFRMICWLILHEFDKKDIQVPSSDLMGNRQPVFIM</sequence>